<dbReference type="OrthoDB" id="9806903at2"/>
<reference evidence="2 3" key="1">
    <citation type="journal article" date="2014" name="Genome Announc.">
        <title>Draft Genome Sequence of Fervidicella metallireducens Strain AeBT, an Iron-Reducing Thermoanaerobe from the Great Artesian Basin.</title>
        <authorList>
            <person name="Patel B.K."/>
        </authorList>
    </citation>
    <scope>NUCLEOTIDE SEQUENCE [LARGE SCALE GENOMIC DNA]</scope>
    <source>
        <strain evidence="2 3">AeB</strain>
    </source>
</reference>
<dbReference type="PANTHER" id="PTHR23077">
    <property type="entry name" value="AAA-FAMILY ATPASE"/>
    <property type="match status" value="1"/>
</dbReference>
<dbReference type="GO" id="GO:0005524">
    <property type="term" value="F:ATP binding"/>
    <property type="evidence" value="ECO:0007669"/>
    <property type="project" value="InterPro"/>
</dbReference>
<accession>A0A017RS08</accession>
<dbReference type="GO" id="GO:0016887">
    <property type="term" value="F:ATP hydrolysis activity"/>
    <property type="evidence" value="ECO:0007669"/>
    <property type="project" value="InterPro"/>
</dbReference>
<dbReference type="Gene3D" id="3.40.50.300">
    <property type="entry name" value="P-loop containing nucleotide triphosphate hydrolases"/>
    <property type="match status" value="1"/>
</dbReference>
<feature type="domain" description="AAA+ ATPase" evidence="1">
    <location>
        <begin position="116"/>
        <end position="248"/>
    </location>
</feature>
<sequence>MYTEIVKIIEGGILGDKEKVYNYAKVLAENIEKEGDISLSNRIRSVLDSKKTRMVSLDQFSTKPVDTESRMDMVDIFYPPISFEKPVLQNFIENEITEFIDSYQKRDEILSAGVEMVSSLLLYGPPGCGKTTVAKYISFKTGLPLVTARLDGLVSSLLGSTSKNIRKIFDFASKRECILFLDEFDVVAKLRDDKHELGELKRVVNSLIQNIDDFSENSILIAATNHHELLDPAIWRRFSKIITLDKPNKEDIMLLIKNFMKNANCNILDNEKKLEQVASAFEGMSHADVKTVINNSIKKSIINKKEIINNWDLLQEIYLYKNHKIISENDFIKYLLQHGITHKEVNENYNFSLRKIRDISKMVE</sequence>
<dbReference type="InterPro" id="IPR003593">
    <property type="entry name" value="AAA+_ATPase"/>
</dbReference>
<dbReference type="AlphaFoldDB" id="A0A017RS08"/>
<comment type="caution">
    <text evidence="2">The sequence shown here is derived from an EMBL/GenBank/DDBJ whole genome shotgun (WGS) entry which is preliminary data.</text>
</comment>
<dbReference type="Proteomes" id="UP000019681">
    <property type="component" value="Unassembled WGS sequence"/>
</dbReference>
<evidence type="ECO:0000259" key="1">
    <source>
        <dbReference type="SMART" id="SM00382"/>
    </source>
</evidence>
<dbReference type="SUPFAM" id="SSF52540">
    <property type="entry name" value="P-loop containing nucleoside triphosphate hydrolases"/>
    <property type="match status" value="1"/>
</dbReference>
<dbReference type="EMBL" id="AZQP01000061">
    <property type="protein sequence ID" value="EYE87381.1"/>
    <property type="molecule type" value="Genomic_DNA"/>
</dbReference>
<gene>
    <name evidence="2" type="ORF">Q428_13645</name>
</gene>
<dbReference type="InterPro" id="IPR003959">
    <property type="entry name" value="ATPase_AAA_core"/>
</dbReference>
<organism evidence="2 3">
    <name type="scientific">Fervidicella metallireducens AeB</name>
    <dbReference type="NCBI Taxonomy" id="1403537"/>
    <lineage>
        <taxon>Bacteria</taxon>
        <taxon>Bacillati</taxon>
        <taxon>Bacillota</taxon>
        <taxon>Clostridia</taxon>
        <taxon>Eubacteriales</taxon>
        <taxon>Clostridiaceae</taxon>
        <taxon>Fervidicella</taxon>
    </lineage>
</organism>
<dbReference type="STRING" id="1403537.Q428_13645"/>
<dbReference type="Gene3D" id="1.10.8.60">
    <property type="match status" value="1"/>
</dbReference>
<protein>
    <submittedName>
        <fullName evidence="2">ATPase</fullName>
    </submittedName>
</protein>
<dbReference type="CDD" id="cd19481">
    <property type="entry name" value="RecA-like_protease"/>
    <property type="match status" value="1"/>
</dbReference>
<dbReference type="RefSeq" id="WP_035381540.1">
    <property type="nucleotide sequence ID" value="NZ_AZQP01000061.1"/>
</dbReference>
<dbReference type="Pfam" id="PF00004">
    <property type="entry name" value="AAA"/>
    <property type="match status" value="1"/>
</dbReference>
<keyword evidence="3" id="KW-1185">Reference proteome</keyword>
<evidence type="ECO:0000313" key="3">
    <source>
        <dbReference type="Proteomes" id="UP000019681"/>
    </source>
</evidence>
<evidence type="ECO:0000313" key="2">
    <source>
        <dbReference type="EMBL" id="EYE87381.1"/>
    </source>
</evidence>
<dbReference type="InterPro" id="IPR027417">
    <property type="entry name" value="P-loop_NTPase"/>
</dbReference>
<dbReference type="PANTHER" id="PTHR23077:SF198">
    <property type="entry name" value="ATP-DEPENDENT ZINC METALLOPROTEASE FTSH"/>
    <property type="match status" value="1"/>
</dbReference>
<dbReference type="InterPro" id="IPR050168">
    <property type="entry name" value="AAA_ATPase_domain"/>
</dbReference>
<name>A0A017RS08_9CLOT</name>
<dbReference type="SMART" id="SM00382">
    <property type="entry name" value="AAA"/>
    <property type="match status" value="1"/>
</dbReference>
<proteinExistence type="predicted"/>